<reference evidence="2" key="3">
    <citation type="submission" date="2018-08" db="UniProtKB">
        <authorList>
            <consortium name="EnsemblPlants"/>
        </authorList>
    </citation>
    <scope>IDENTIFICATION</scope>
    <source>
        <strain evidence="2">cv. Bd21</strain>
    </source>
</reference>
<dbReference type="EnsemblPlants" id="KQK18225">
    <property type="protein sequence ID" value="KQK18225"/>
    <property type="gene ID" value="BRADI_1g39318v3"/>
</dbReference>
<dbReference type="InParanoid" id="A0A0Q3L4W3"/>
<dbReference type="AlphaFoldDB" id="A0A0Q3L4W3"/>
<name>A0A0Q3L4W3_BRADI</name>
<sequence length="84" mass="9600">MEQLGNTLGICWTNLSKKELFEQVCISYHLQAEHPLRESSSSREVISHISTTITKKVTASNKNELSVVSYHKDTNKYAHDSRHI</sequence>
<dbReference type="EMBL" id="CM000880">
    <property type="protein sequence ID" value="KQK18225.1"/>
    <property type="molecule type" value="Genomic_DNA"/>
</dbReference>
<dbReference type="Gramene" id="KQK18225">
    <property type="protein sequence ID" value="KQK18225"/>
    <property type="gene ID" value="BRADI_1g39318v3"/>
</dbReference>
<dbReference type="Proteomes" id="UP000008810">
    <property type="component" value="Chromosome 1"/>
</dbReference>
<organism evidence="1">
    <name type="scientific">Brachypodium distachyon</name>
    <name type="common">Purple false brome</name>
    <name type="synonym">Trachynia distachya</name>
    <dbReference type="NCBI Taxonomy" id="15368"/>
    <lineage>
        <taxon>Eukaryota</taxon>
        <taxon>Viridiplantae</taxon>
        <taxon>Streptophyta</taxon>
        <taxon>Embryophyta</taxon>
        <taxon>Tracheophyta</taxon>
        <taxon>Spermatophyta</taxon>
        <taxon>Magnoliopsida</taxon>
        <taxon>Liliopsida</taxon>
        <taxon>Poales</taxon>
        <taxon>Poaceae</taxon>
        <taxon>BOP clade</taxon>
        <taxon>Pooideae</taxon>
        <taxon>Stipodae</taxon>
        <taxon>Brachypodieae</taxon>
        <taxon>Brachypodium</taxon>
    </lineage>
</organism>
<proteinExistence type="predicted"/>
<evidence type="ECO:0000313" key="1">
    <source>
        <dbReference type="EMBL" id="KQK18225.1"/>
    </source>
</evidence>
<reference evidence="1 2" key="1">
    <citation type="journal article" date="2010" name="Nature">
        <title>Genome sequencing and analysis of the model grass Brachypodium distachyon.</title>
        <authorList>
            <consortium name="International Brachypodium Initiative"/>
        </authorList>
    </citation>
    <scope>NUCLEOTIDE SEQUENCE [LARGE SCALE GENOMIC DNA]</scope>
    <source>
        <strain evidence="1 2">Bd21</strain>
    </source>
</reference>
<evidence type="ECO:0000313" key="3">
    <source>
        <dbReference type="Proteomes" id="UP000008810"/>
    </source>
</evidence>
<keyword evidence="3" id="KW-1185">Reference proteome</keyword>
<accession>A0A0Q3L4W3</accession>
<protein>
    <submittedName>
        <fullName evidence="1 2">Uncharacterized protein</fullName>
    </submittedName>
</protein>
<reference evidence="1" key="2">
    <citation type="submission" date="2017-06" db="EMBL/GenBank/DDBJ databases">
        <title>WGS assembly of Brachypodium distachyon.</title>
        <authorList>
            <consortium name="The International Brachypodium Initiative"/>
            <person name="Lucas S."/>
            <person name="Harmon-Smith M."/>
            <person name="Lail K."/>
            <person name="Tice H."/>
            <person name="Grimwood J."/>
            <person name="Bruce D."/>
            <person name="Barry K."/>
            <person name="Shu S."/>
            <person name="Lindquist E."/>
            <person name="Wang M."/>
            <person name="Pitluck S."/>
            <person name="Vogel J.P."/>
            <person name="Garvin D.F."/>
            <person name="Mockler T.C."/>
            <person name="Schmutz J."/>
            <person name="Rokhsar D."/>
            <person name="Bevan M.W."/>
        </authorList>
    </citation>
    <scope>NUCLEOTIDE SEQUENCE</scope>
    <source>
        <strain evidence="1">Bd21</strain>
    </source>
</reference>
<gene>
    <name evidence="1" type="ORF">BRADI_1g39318v3</name>
</gene>
<evidence type="ECO:0000313" key="2">
    <source>
        <dbReference type="EnsemblPlants" id="KQK18225"/>
    </source>
</evidence>